<evidence type="ECO:0008006" key="3">
    <source>
        <dbReference type="Google" id="ProtNLM"/>
    </source>
</evidence>
<accession>A0A1L3SMD3</accession>
<protein>
    <recommendedName>
        <fullName evidence="3">Phosphonate metabolism protein</fullName>
    </recommendedName>
</protein>
<dbReference type="PIRSF" id="PIRSF033328">
    <property type="entry name" value="Phest_Mll4975"/>
    <property type="match status" value="1"/>
</dbReference>
<dbReference type="RefSeq" id="WP_072601942.1">
    <property type="nucleotide sequence ID" value="NZ_CP018171.1"/>
</dbReference>
<dbReference type="EMBL" id="CP018171">
    <property type="protein sequence ID" value="APH70530.1"/>
    <property type="molecule type" value="Genomic_DNA"/>
</dbReference>
<evidence type="ECO:0000313" key="2">
    <source>
        <dbReference type="Proteomes" id="UP000182840"/>
    </source>
</evidence>
<dbReference type="Proteomes" id="UP000182840">
    <property type="component" value="Chromosome"/>
</dbReference>
<organism evidence="1 2">
    <name type="scientific">Aquibium oceanicum</name>
    <dbReference type="NCBI Taxonomy" id="1670800"/>
    <lineage>
        <taxon>Bacteria</taxon>
        <taxon>Pseudomonadati</taxon>
        <taxon>Pseudomonadota</taxon>
        <taxon>Alphaproteobacteria</taxon>
        <taxon>Hyphomicrobiales</taxon>
        <taxon>Phyllobacteriaceae</taxon>
        <taxon>Aquibium</taxon>
    </lineage>
</organism>
<dbReference type="InterPro" id="IPR009389">
    <property type="entry name" value="DUF1045"/>
</dbReference>
<dbReference type="Gene3D" id="3.90.1140.10">
    <property type="entry name" value="Cyclic phosphodiesterase"/>
    <property type="match status" value="1"/>
</dbReference>
<dbReference type="KEGG" id="meso:BSQ44_03360"/>
<sequence length="235" mass="25992">MRYAIYFTPPHDDPLTRAAARWLARDPFTGTSVPAPSVPGLSAEELAYHTASARRYGFHATLKAPFALAPAKTEASLLAAFDTFAASVDPVYLPAMKLRRISGFFALTPAERSPALDRLASDIVVAFDRFRAPMTDADIARRNPESLRPAELKHLHQWGYPYVFESFFFHMTLSGRIAEADTPRFTQAVEAFFGPLLGEPLDIASLALFVEREPGAPFTVLAHRPLGQMQQRKSA</sequence>
<dbReference type="NCBIfam" id="TIGR03223">
    <property type="entry name" value="Phn_opern_protn"/>
    <property type="match status" value="1"/>
</dbReference>
<dbReference type="Pfam" id="PF06299">
    <property type="entry name" value="DUF1045"/>
    <property type="match status" value="1"/>
</dbReference>
<dbReference type="STRING" id="1670800.BSQ44_03360"/>
<dbReference type="AlphaFoldDB" id="A0A1L3SMD3"/>
<gene>
    <name evidence="1" type="ORF">BSQ44_03360</name>
</gene>
<evidence type="ECO:0000313" key="1">
    <source>
        <dbReference type="EMBL" id="APH70530.1"/>
    </source>
</evidence>
<name>A0A1L3SMD3_9HYPH</name>
<keyword evidence="2" id="KW-1185">Reference proteome</keyword>
<proteinExistence type="predicted"/>
<dbReference type="OrthoDB" id="4954742at2"/>
<reference evidence="2" key="1">
    <citation type="submission" date="2016-11" db="EMBL/GenBank/DDBJ databases">
        <title>Mesorhizobium oceanicum sp. nov., isolated from deep seawater in South China Sea.</title>
        <authorList>
            <person name="Fu G.-Y."/>
        </authorList>
    </citation>
    <scope>NUCLEOTIDE SEQUENCE [LARGE SCALE GENOMIC DNA]</scope>
    <source>
        <strain evidence="2">B7</strain>
    </source>
</reference>